<dbReference type="EMBL" id="UINC01042902">
    <property type="protein sequence ID" value="SVB46163.1"/>
    <property type="molecule type" value="Genomic_DNA"/>
</dbReference>
<protein>
    <recommendedName>
        <fullName evidence="1">DUF4178 domain-containing protein</fullName>
    </recommendedName>
</protein>
<proteinExistence type="predicted"/>
<sequence length="153" mass="17949">MVFDFFKKKKKEEEFRIEDLVLSKLKTGFMVDYDMKTYIVAAYNKYQWDEGGVTDEWELKSGNEIWYLERTQEDGEVEWSLCRKLPISELQGDIAGEIVRNEDPPEVVTFQGKQFSFEEDNVGEFFKGGSGEALSFVAWDYEDEAEEQFLTIE</sequence>
<name>A0A382E844_9ZZZZ</name>
<dbReference type="Pfam" id="PF13785">
    <property type="entry name" value="DUF4178"/>
    <property type="match status" value="1"/>
</dbReference>
<feature type="domain" description="DUF4178" evidence="1">
    <location>
        <begin position="27"/>
        <end position="153"/>
    </location>
</feature>
<dbReference type="AlphaFoldDB" id="A0A382E844"/>
<evidence type="ECO:0000313" key="2">
    <source>
        <dbReference type="EMBL" id="SVB46163.1"/>
    </source>
</evidence>
<organism evidence="2">
    <name type="scientific">marine metagenome</name>
    <dbReference type="NCBI Taxonomy" id="408172"/>
    <lineage>
        <taxon>unclassified sequences</taxon>
        <taxon>metagenomes</taxon>
        <taxon>ecological metagenomes</taxon>
    </lineage>
</organism>
<reference evidence="2" key="1">
    <citation type="submission" date="2018-05" db="EMBL/GenBank/DDBJ databases">
        <authorList>
            <person name="Lanie J.A."/>
            <person name="Ng W.-L."/>
            <person name="Kazmierczak K.M."/>
            <person name="Andrzejewski T.M."/>
            <person name="Davidsen T.M."/>
            <person name="Wayne K.J."/>
            <person name="Tettelin H."/>
            <person name="Glass J.I."/>
            <person name="Rusch D."/>
            <person name="Podicherti R."/>
            <person name="Tsui H.-C.T."/>
            <person name="Winkler M.E."/>
        </authorList>
    </citation>
    <scope>NUCLEOTIDE SEQUENCE</scope>
</reference>
<feature type="non-terminal residue" evidence="2">
    <location>
        <position position="153"/>
    </location>
</feature>
<accession>A0A382E844</accession>
<dbReference type="InterPro" id="IPR025235">
    <property type="entry name" value="DUF4178"/>
</dbReference>
<gene>
    <name evidence="2" type="ORF">METZ01_LOCUS199017</name>
</gene>
<evidence type="ECO:0000259" key="1">
    <source>
        <dbReference type="Pfam" id="PF13785"/>
    </source>
</evidence>